<dbReference type="VEuPathDB" id="FungiDB:SAPIO_CDS4290"/>
<evidence type="ECO:0000313" key="2">
    <source>
        <dbReference type="Proteomes" id="UP000028545"/>
    </source>
</evidence>
<comment type="caution">
    <text evidence="1">The sequence shown here is derived from an EMBL/GenBank/DDBJ whole genome shotgun (WGS) entry which is preliminary data.</text>
</comment>
<dbReference type="Proteomes" id="UP000028545">
    <property type="component" value="Unassembled WGS sequence"/>
</dbReference>
<dbReference type="EMBL" id="JOWA01000091">
    <property type="protein sequence ID" value="KEZ43676.1"/>
    <property type="molecule type" value="Genomic_DNA"/>
</dbReference>
<proteinExistence type="predicted"/>
<name>A0A084G8L4_PSEDA</name>
<dbReference type="AlphaFoldDB" id="A0A084G8L4"/>
<dbReference type="OMA" id="HEMYRVI"/>
<dbReference type="OrthoDB" id="3555317at2759"/>
<gene>
    <name evidence="1" type="ORF">SAPIO_CDS4290</name>
</gene>
<organism evidence="1 2">
    <name type="scientific">Pseudallescheria apiosperma</name>
    <name type="common">Scedosporium apiospermum</name>
    <dbReference type="NCBI Taxonomy" id="563466"/>
    <lineage>
        <taxon>Eukaryota</taxon>
        <taxon>Fungi</taxon>
        <taxon>Dikarya</taxon>
        <taxon>Ascomycota</taxon>
        <taxon>Pezizomycotina</taxon>
        <taxon>Sordariomycetes</taxon>
        <taxon>Hypocreomycetidae</taxon>
        <taxon>Microascales</taxon>
        <taxon>Microascaceae</taxon>
        <taxon>Scedosporium</taxon>
    </lineage>
</organism>
<accession>A0A084G8L4</accession>
<sequence length="411" mass="44491">MKDTKERQVGQPISEELLETIEEMSRAFTEFVDEVLETQTIGPGNPALLNNLHHVSARILSLAKGAVDVEGMGTPSPTLTHPNNQLGIGQGAEAKLVVSGGPGSLGPISDYNGMDPTVGSSLRTPGQALPSNIRVSIPTEQGTIESTFQSMSRTTSMPIIPSRQVFGNGWTTSTMPELSGIEPIQRLSPDITTALSALGSFSLRLLEATLIYGYRLLLEHVQEKTDEAGLALCSRPPQQLAAVFRWLLGPGKEYMYRMSGVAWEASHGAALQPPDSSPPFSMPPCSDATLEVNHSREKTEYLTAIGVQRRLQSLGAKMLDADTMELQVDGSRFGTEDDLRFFSSGPMPPASWSYIDFFSVYHAQPSSVTMILRVPEFIQNMTQISTCLGNGPGYSKKELARVMKASASIVK</sequence>
<evidence type="ECO:0000313" key="1">
    <source>
        <dbReference type="EMBL" id="KEZ43676.1"/>
    </source>
</evidence>
<dbReference type="HOGENOM" id="CLU_637840_0_0_1"/>
<dbReference type="KEGG" id="sapo:SAPIO_CDS4290"/>
<reference evidence="1 2" key="1">
    <citation type="journal article" date="2014" name="Genome Announc.">
        <title>Draft genome sequence of the pathogenic fungus Scedosporium apiospermum.</title>
        <authorList>
            <person name="Vandeputte P."/>
            <person name="Ghamrawi S."/>
            <person name="Rechenmann M."/>
            <person name="Iltis A."/>
            <person name="Giraud S."/>
            <person name="Fleury M."/>
            <person name="Thornton C."/>
            <person name="Delhaes L."/>
            <person name="Meyer W."/>
            <person name="Papon N."/>
            <person name="Bouchara J.P."/>
        </authorList>
    </citation>
    <scope>NUCLEOTIDE SEQUENCE [LARGE SCALE GENOMIC DNA]</scope>
    <source>
        <strain evidence="1 2">IHEM 14462</strain>
    </source>
</reference>
<protein>
    <submittedName>
        <fullName evidence="1">Uncharacterized protein</fullName>
    </submittedName>
</protein>
<dbReference type="GeneID" id="27723362"/>
<dbReference type="RefSeq" id="XP_016643475.1">
    <property type="nucleotide sequence ID" value="XM_016786873.1"/>
</dbReference>
<keyword evidence="2" id="KW-1185">Reference proteome</keyword>